<evidence type="ECO:0000313" key="2">
    <source>
        <dbReference type="EnsemblFungi" id="EJT81121"/>
    </source>
</evidence>
<dbReference type="AlphaFoldDB" id="J3NIM8"/>
<dbReference type="HOGENOM" id="CLU_2440967_0_0_1"/>
<protein>
    <submittedName>
        <fullName evidence="1 2">Uncharacterized protein</fullName>
    </submittedName>
</protein>
<organism evidence="1">
    <name type="scientific">Gaeumannomyces tritici (strain R3-111a-1)</name>
    <name type="common">Wheat and barley take-all root rot fungus</name>
    <name type="synonym">Gaeumannomyces graminis var. tritici</name>
    <dbReference type="NCBI Taxonomy" id="644352"/>
    <lineage>
        <taxon>Eukaryota</taxon>
        <taxon>Fungi</taxon>
        <taxon>Dikarya</taxon>
        <taxon>Ascomycota</taxon>
        <taxon>Pezizomycotina</taxon>
        <taxon>Sordariomycetes</taxon>
        <taxon>Sordariomycetidae</taxon>
        <taxon>Magnaporthales</taxon>
        <taxon>Magnaporthaceae</taxon>
        <taxon>Gaeumannomyces</taxon>
    </lineage>
</organism>
<dbReference type="Proteomes" id="UP000006039">
    <property type="component" value="Unassembled WGS sequence"/>
</dbReference>
<keyword evidence="3" id="KW-1185">Reference proteome</keyword>
<proteinExistence type="predicted"/>
<dbReference type="EnsemblFungi" id="EJT81121">
    <property type="protein sequence ID" value="EJT81121"/>
    <property type="gene ID" value="GGTG_01106"/>
</dbReference>
<reference evidence="1" key="2">
    <citation type="submission" date="2010-07" db="EMBL/GenBank/DDBJ databases">
        <authorList>
            <consortium name="The Broad Institute Genome Sequencing Platform"/>
            <consortium name="Broad Institute Genome Sequencing Center for Infectious Disease"/>
            <person name="Ma L.-J."/>
            <person name="Dead R."/>
            <person name="Young S."/>
            <person name="Zeng Q."/>
            <person name="Koehrsen M."/>
            <person name="Alvarado L."/>
            <person name="Berlin A."/>
            <person name="Chapman S.B."/>
            <person name="Chen Z."/>
            <person name="Freedman E."/>
            <person name="Gellesch M."/>
            <person name="Goldberg J."/>
            <person name="Griggs A."/>
            <person name="Gujja S."/>
            <person name="Heilman E.R."/>
            <person name="Heiman D."/>
            <person name="Hepburn T."/>
            <person name="Howarth C."/>
            <person name="Jen D."/>
            <person name="Larson L."/>
            <person name="Mehta T."/>
            <person name="Neiman D."/>
            <person name="Pearson M."/>
            <person name="Roberts A."/>
            <person name="Saif S."/>
            <person name="Shea T."/>
            <person name="Shenoy N."/>
            <person name="Sisk P."/>
            <person name="Stolte C."/>
            <person name="Sykes S."/>
            <person name="Walk T."/>
            <person name="White J."/>
            <person name="Yandava C."/>
            <person name="Haas B."/>
            <person name="Nusbaum C."/>
            <person name="Birren B."/>
        </authorList>
    </citation>
    <scope>NUCLEOTIDE SEQUENCE</scope>
    <source>
        <strain evidence="1">R3-111a-1</strain>
    </source>
</reference>
<reference evidence="2" key="5">
    <citation type="submission" date="2018-04" db="UniProtKB">
        <authorList>
            <consortium name="EnsemblFungi"/>
        </authorList>
    </citation>
    <scope>IDENTIFICATION</scope>
    <source>
        <strain evidence="2">R3-111a-1</strain>
    </source>
</reference>
<dbReference type="RefSeq" id="XP_009217130.1">
    <property type="nucleotide sequence ID" value="XM_009218866.1"/>
</dbReference>
<dbReference type="VEuPathDB" id="FungiDB:GGTG_01106"/>
<reference evidence="2" key="4">
    <citation type="journal article" date="2015" name="G3 (Bethesda)">
        <title>Genome sequences of three phytopathogenic species of the Magnaporthaceae family of fungi.</title>
        <authorList>
            <person name="Okagaki L.H."/>
            <person name="Nunes C.C."/>
            <person name="Sailsbery J."/>
            <person name="Clay B."/>
            <person name="Brown D."/>
            <person name="John T."/>
            <person name="Oh Y."/>
            <person name="Young N."/>
            <person name="Fitzgerald M."/>
            <person name="Haas B.J."/>
            <person name="Zeng Q."/>
            <person name="Young S."/>
            <person name="Adiconis X."/>
            <person name="Fan L."/>
            <person name="Levin J.Z."/>
            <person name="Mitchell T.K."/>
            <person name="Okubara P.A."/>
            <person name="Farman M.L."/>
            <person name="Kohn L.M."/>
            <person name="Birren B."/>
            <person name="Ma L.-J."/>
            <person name="Dean R.A."/>
        </authorList>
    </citation>
    <scope>NUCLEOTIDE SEQUENCE</scope>
    <source>
        <strain evidence="2">R3-111a-1</strain>
    </source>
</reference>
<sequence>MERLYWLWVSLSVLILGAFNGLRHYALAATPVARRHVPERVRARLAVLVPFSSFLPGGFARAFNAPRFLPGGFARAFNKAFQRAFITAIA</sequence>
<evidence type="ECO:0000313" key="1">
    <source>
        <dbReference type="EMBL" id="EJT81121.1"/>
    </source>
</evidence>
<evidence type="ECO:0000313" key="3">
    <source>
        <dbReference type="Proteomes" id="UP000006039"/>
    </source>
</evidence>
<dbReference type="GeneID" id="20341564"/>
<gene>
    <name evidence="2" type="primary">20341564</name>
    <name evidence="1" type="ORF">GGTG_01106</name>
</gene>
<dbReference type="EMBL" id="GL385395">
    <property type="protein sequence ID" value="EJT81121.1"/>
    <property type="molecule type" value="Genomic_DNA"/>
</dbReference>
<reference evidence="3" key="1">
    <citation type="submission" date="2010-07" db="EMBL/GenBank/DDBJ databases">
        <title>The genome sequence of Gaeumannomyces graminis var. tritici strain R3-111a-1.</title>
        <authorList>
            <consortium name="The Broad Institute Genome Sequencing Platform"/>
            <person name="Ma L.-J."/>
            <person name="Dead R."/>
            <person name="Young S."/>
            <person name="Zeng Q."/>
            <person name="Koehrsen M."/>
            <person name="Alvarado L."/>
            <person name="Berlin A."/>
            <person name="Chapman S.B."/>
            <person name="Chen Z."/>
            <person name="Freedman E."/>
            <person name="Gellesch M."/>
            <person name="Goldberg J."/>
            <person name="Griggs A."/>
            <person name="Gujja S."/>
            <person name="Heilman E.R."/>
            <person name="Heiman D."/>
            <person name="Hepburn T."/>
            <person name="Howarth C."/>
            <person name="Jen D."/>
            <person name="Larson L."/>
            <person name="Mehta T."/>
            <person name="Neiman D."/>
            <person name="Pearson M."/>
            <person name="Roberts A."/>
            <person name="Saif S."/>
            <person name="Shea T."/>
            <person name="Shenoy N."/>
            <person name="Sisk P."/>
            <person name="Stolte C."/>
            <person name="Sykes S."/>
            <person name="Walk T."/>
            <person name="White J."/>
            <person name="Yandava C."/>
            <person name="Haas B."/>
            <person name="Nusbaum C."/>
            <person name="Birren B."/>
        </authorList>
    </citation>
    <scope>NUCLEOTIDE SEQUENCE [LARGE SCALE GENOMIC DNA]</scope>
    <source>
        <strain evidence="3">R3-111a-1</strain>
    </source>
</reference>
<reference evidence="1" key="3">
    <citation type="submission" date="2010-09" db="EMBL/GenBank/DDBJ databases">
        <title>Annotation of Gaeumannomyces graminis var. tritici R3-111a-1.</title>
        <authorList>
            <consortium name="The Broad Institute Genome Sequencing Platform"/>
            <person name="Ma L.-J."/>
            <person name="Dead R."/>
            <person name="Young S.K."/>
            <person name="Zeng Q."/>
            <person name="Gargeya S."/>
            <person name="Fitzgerald M."/>
            <person name="Haas B."/>
            <person name="Abouelleil A."/>
            <person name="Alvarado L."/>
            <person name="Arachchi H.M."/>
            <person name="Berlin A."/>
            <person name="Brown A."/>
            <person name="Chapman S.B."/>
            <person name="Chen Z."/>
            <person name="Dunbar C."/>
            <person name="Freedman E."/>
            <person name="Gearin G."/>
            <person name="Gellesch M."/>
            <person name="Goldberg J."/>
            <person name="Griggs A."/>
            <person name="Gujja S."/>
            <person name="Heiman D."/>
            <person name="Howarth C."/>
            <person name="Larson L."/>
            <person name="Lui A."/>
            <person name="MacDonald P.J.P."/>
            <person name="Mehta T."/>
            <person name="Montmayeur A."/>
            <person name="Murphy C."/>
            <person name="Neiman D."/>
            <person name="Pearson M."/>
            <person name="Priest M."/>
            <person name="Roberts A."/>
            <person name="Saif S."/>
            <person name="Shea T."/>
            <person name="Shenoy N."/>
            <person name="Sisk P."/>
            <person name="Stolte C."/>
            <person name="Sykes S."/>
            <person name="Yandava C."/>
            <person name="Wortman J."/>
            <person name="Nusbaum C."/>
            <person name="Birren B."/>
        </authorList>
    </citation>
    <scope>NUCLEOTIDE SEQUENCE</scope>
    <source>
        <strain evidence="1">R3-111a-1</strain>
    </source>
</reference>
<accession>J3NIM8</accession>
<name>J3NIM8_GAET3</name>